<keyword evidence="5" id="KW-1185">Reference proteome</keyword>
<organism evidence="4 5">
    <name type="scientific">Ogataea philodendri</name>
    <dbReference type="NCBI Taxonomy" id="1378263"/>
    <lineage>
        <taxon>Eukaryota</taxon>
        <taxon>Fungi</taxon>
        <taxon>Dikarya</taxon>
        <taxon>Ascomycota</taxon>
        <taxon>Saccharomycotina</taxon>
        <taxon>Pichiomycetes</taxon>
        <taxon>Pichiales</taxon>
        <taxon>Pichiaceae</taxon>
        <taxon>Ogataea</taxon>
    </lineage>
</organism>
<dbReference type="Pfam" id="PF10374">
    <property type="entry name" value="EST1"/>
    <property type="match status" value="1"/>
</dbReference>
<protein>
    <submittedName>
        <fullName evidence="4">Uncharacterized protein</fullName>
    </submittedName>
</protein>
<feature type="domain" description="DNA/RNA-binding" evidence="2">
    <location>
        <begin position="222"/>
        <end position="517"/>
    </location>
</feature>
<sequence>MTNPEQIDPSPSEEPIYNLISQNKQKIHEILGSKHSWDESLLLGAISFAQSKVLTYIIDNLSVPTSYRDRLGRVVEKTWKDIHHSTITIFLAQFRHIEGKPVRGKKVKSSTLIKIRKAFEHYVRFISKSYDFYISLIKQILISYDLTSCVPVRKLVSTLKIEIDTKDAKPVASQQTVDSLVSIISKCVIYIGDLSRLRTLVAKTYLPTAAISREDNNNYSKSIELYKLALLILPSLGDPYNHIAIIDKFKDDSFNVVYNFIRSSLSSEPLPIALENLIEYMSKKPNSMLKMFEKYNSVPAEELTKNVRFELLRYQFLALFDYHLLPGQWKETDGYLTNHHPISEIETEFYKLMRQLDYRKQVFNDMYFKQLVILIGGFELLVDTNMSHPDLDHSASNIGEYLKFIFRYLDNMMQISLDNWKADPKNPDLTHMLLPLTRLMLCWFKERDLPKGFLIQTPQYATNLARIVNNAVTYIKSYSDECMEFSSITKLKDFKPDRRRLFKEDVTLKEFRPINYSLDDFDDTRFNDRSEVSVLALIGELPDETQKSMKVCDYVLRIIAVAHLGIDILIDNNVGLQFDPESETFLIPDTNATGGLRPSAKVQDSASAAKSNFEENENDHQFVSMVESIVSDPEDGPVSQPVSAANSPLLSKSPSGTVPTASNAQLFSNIWSNQPMLSNFQPPAANLNFYYPMDMNQAQFPPTGIPVINQNAFDLNPQFATPDVFNAFNNRPYFFQQPSEMNTAKHDVSEDLKPFKPYHQYGQP</sequence>
<feature type="region of interest" description="Disordered" evidence="1">
    <location>
        <begin position="631"/>
        <end position="657"/>
    </location>
</feature>
<feature type="compositionally biased region" description="Polar residues" evidence="1">
    <location>
        <begin position="640"/>
        <end position="657"/>
    </location>
</feature>
<dbReference type="InterPro" id="IPR019458">
    <property type="entry name" value="Est1-like_N"/>
</dbReference>
<dbReference type="Pfam" id="PF10373">
    <property type="entry name" value="EST1_DNA_bind"/>
    <property type="match status" value="1"/>
</dbReference>
<dbReference type="GO" id="GO:0070034">
    <property type="term" value="F:telomerase RNA binding"/>
    <property type="evidence" value="ECO:0007669"/>
    <property type="project" value="TreeGrafter"/>
</dbReference>
<comment type="caution">
    <text evidence="4">The sequence shown here is derived from an EMBL/GenBank/DDBJ whole genome shotgun (WGS) entry which is preliminary data.</text>
</comment>
<evidence type="ECO:0000313" key="4">
    <source>
        <dbReference type="EMBL" id="KAH3665894.1"/>
    </source>
</evidence>
<dbReference type="RefSeq" id="XP_046061098.1">
    <property type="nucleotide sequence ID" value="XM_046205122.1"/>
</dbReference>
<reference evidence="4" key="1">
    <citation type="journal article" date="2021" name="Open Biol.">
        <title>Shared evolutionary footprints suggest mitochondrial oxidative damage underlies multiple complex I losses in fungi.</title>
        <authorList>
            <person name="Schikora-Tamarit M.A."/>
            <person name="Marcet-Houben M."/>
            <person name="Nosek J."/>
            <person name="Gabaldon T."/>
        </authorList>
    </citation>
    <scope>NUCLEOTIDE SEQUENCE</scope>
    <source>
        <strain evidence="4">CBS6075</strain>
    </source>
</reference>
<evidence type="ECO:0000259" key="3">
    <source>
        <dbReference type="Pfam" id="PF10374"/>
    </source>
</evidence>
<dbReference type="OrthoDB" id="69928at2759"/>
<reference evidence="4" key="2">
    <citation type="submission" date="2021-01" db="EMBL/GenBank/DDBJ databases">
        <authorList>
            <person name="Schikora-Tamarit M.A."/>
        </authorList>
    </citation>
    <scope>NUCLEOTIDE SEQUENCE</scope>
    <source>
        <strain evidence="4">CBS6075</strain>
    </source>
</reference>
<dbReference type="EMBL" id="JAEUBE010000295">
    <property type="protein sequence ID" value="KAH3665894.1"/>
    <property type="molecule type" value="Genomic_DNA"/>
</dbReference>
<dbReference type="AlphaFoldDB" id="A0A9P8P754"/>
<dbReference type="GO" id="GO:0005697">
    <property type="term" value="C:telomerase holoenzyme complex"/>
    <property type="evidence" value="ECO:0007669"/>
    <property type="project" value="TreeGrafter"/>
</dbReference>
<gene>
    <name evidence="4" type="ORF">OGAPHI_004083</name>
</gene>
<proteinExistence type="predicted"/>
<dbReference type="GO" id="GO:0000184">
    <property type="term" value="P:nuclear-transcribed mRNA catabolic process, nonsense-mediated decay"/>
    <property type="evidence" value="ECO:0007669"/>
    <property type="project" value="TreeGrafter"/>
</dbReference>
<dbReference type="Proteomes" id="UP000769157">
    <property type="component" value="Unassembled WGS sequence"/>
</dbReference>
<name>A0A9P8P754_9ASCO</name>
<evidence type="ECO:0000256" key="1">
    <source>
        <dbReference type="SAM" id="MobiDB-lite"/>
    </source>
</evidence>
<dbReference type="PANTHER" id="PTHR15696">
    <property type="entry name" value="SMG-7 SUPPRESSOR WITH MORPHOLOGICAL EFFECT ON GENITALIA PROTEIN 7"/>
    <property type="match status" value="1"/>
</dbReference>
<dbReference type="GO" id="GO:0042162">
    <property type="term" value="F:telomeric DNA binding"/>
    <property type="evidence" value="ECO:0007669"/>
    <property type="project" value="TreeGrafter"/>
</dbReference>
<accession>A0A9P8P754</accession>
<evidence type="ECO:0000313" key="5">
    <source>
        <dbReference type="Proteomes" id="UP000769157"/>
    </source>
</evidence>
<dbReference type="GeneID" id="70236048"/>
<dbReference type="PANTHER" id="PTHR15696:SF37">
    <property type="entry name" value="NONSENSE-MEDIATED MRNA DECAY FACTOR EBS1-RELATED"/>
    <property type="match status" value="1"/>
</dbReference>
<dbReference type="SUPFAM" id="SSF48452">
    <property type="entry name" value="TPR-like"/>
    <property type="match status" value="1"/>
</dbReference>
<dbReference type="InterPro" id="IPR018834">
    <property type="entry name" value="DNA/RNA-bd_Est1-type"/>
</dbReference>
<dbReference type="InterPro" id="IPR011990">
    <property type="entry name" value="TPR-like_helical_dom_sf"/>
</dbReference>
<feature type="domain" description="Telomerase activating protein Est1-like N-terminal" evidence="3">
    <location>
        <begin position="74"/>
        <end position="201"/>
    </location>
</feature>
<dbReference type="InterPro" id="IPR045153">
    <property type="entry name" value="Est1/Ebs1-like"/>
</dbReference>
<evidence type="ECO:0000259" key="2">
    <source>
        <dbReference type="Pfam" id="PF10373"/>
    </source>
</evidence>
<dbReference type="Gene3D" id="1.25.40.10">
    <property type="entry name" value="Tetratricopeptide repeat domain"/>
    <property type="match status" value="1"/>
</dbReference>